<reference evidence="3 4" key="1">
    <citation type="submission" date="2017-07" db="EMBL/GenBank/DDBJ databases">
        <title>Leptospira spp. isolated from tropical soils.</title>
        <authorList>
            <person name="Thibeaux R."/>
            <person name="Iraola G."/>
            <person name="Ferres I."/>
            <person name="Bierque E."/>
            <person name="Girault D."/>
            <person name="Soupe-Gilbert M.-E."/>
            <person name="Picardeau M."/>
            <person name="Goarant C."/>
        </authorList>
    </citation>
    <scope>NUCLEOTIDE SEQUENCE [LARGE SCALE GENOMIC DNA]</scope>
    <source>
        <strain evidence="3 4">ATI7-C-A2</strain>
    </source>
</reference>
<keyword evidence="1" id="KW-0472">Membrane</keyword>
<protein>
    <recommendedName>
        <fullName evidence="2">DUF4136 domain-containing protein</fullName>
    </recommendedName>
</protein>
<keyword evidence="1" id="KW-0812">Transmembrane</keyword>
<keyword evidence="1" id="KW-1133">Transmembrane helix</keyword>
<proteinExistence type="predicted"/>
<dbReference type="Proteomes" id="UP000231857">
    <property type="component" value="Unassembled WGS sequence"/>
</dbReference>
<dbReference type="RefSeq" id="WP_100725309.1">
    <property type="nucleotide sequence ID" value="NZ_NPEG01000022.1"/>
</dbReference>
<dbReference type="Pfam" id="PF13590">
    <property type="entry name" value="DUF4136"/>
    <property type="match status" value="1"/>
</dbReference>
<evidence type="ECO:0000313" key="3">
    <source>
        <dbReference type="EMBL" id="PKA14336.1"/>
    </source>
</evidence>
<keyword evidence="4" id="KW-1185">Reference proteome</keyword>
<accession>A0ABX4PHH5</accession>
<feature type="domain" description="DUF4136" evidence="2">
    <location>
        <begin position="82"/>
        <end position="199"/>
    </location>
</feature>
<evidence type="ECO:0000259" key="2">
    <source>
        <dbReference type="Pfam" id="PF13590"/>
    </source>
</evidence>
<dbReference type="EMBL" id="NPEI01000020">
    <property type="protein sequence ID" value="PKA14336.1"/>
    <property type="molecule type" value="Genomic_DNA"/>
</dbReference>
<evidence type="ECO:0000256" key="1">
    <source>
        <dbReference type="SAM" id="Phobius"/>
    </source>
</evidence>
<name>A0ABX4PHH5_9LEPT</name>
<dbReference type="InterPro" id="IPR025411">
    <property type="entry name" value="DUF4136"/>
</dbReference>
<evidence type="ECO:0000313" key="4">
    <source>
        <dbReference type="Proteomes" id="UP000231857"/>
    </source>
</evidence>
<comment type="caution">
    <text evidence="3">The sequence shown here is derived from an EMBL/GenBank/DDBJ whole genome shotgun (WGS) entry which is preliminary data.</text>
</comment>
<sequence>MPVFASLSSQTSEHLGALGAKALKKCYYIQKQKGRTTKMIKKVSLLILVVINCIILIGCVTVSTRTNTANTNAPLKGKFTIKYQVTDAQQNLFAKMISVKLKKIGLTESKEDADYFFNVTASVVPKGNRRHGMANQIGSNMAMVNVSVTPLYSKSLSITVNDKNQRLVWTGNTLEDETECGLLGATMPELITAIFENYPSDLMNKKHDFYLGNSETGEIKNHFPDMDWSCY</sequence>
<gene>
    <name evidence="3" type="ORF">CH363_19250</name>
</gene>
<organism evidence="3 4">
    <name type="scientific">Leptospira haakeii</name>
    <dbReference type="NCBI Taxonomy" id="2023198"/>
    <lineage>
        <taxon>Bacteria</taxon>
        <taxon>Pseudomonadati</taxon>
        <taxon>Spirochaetota</taxon>
        <taxon>Spirochaetia</taxon>
        <taxon>Leptospirales</taxon>
        <taxon>Leptospiraceae</taxon>
        <taxon>Leptospira</taxon>
    </lineage>
</organism>
<feature type="transmembrane region" description="Helical" evidence="1">
    <location>
        <begin position="43"/>
        <end position="63"/>
    </location>
</feature>